<feature type="region of interest" description="Disordered" evidence="5">
    <location>
        <begin position="1"/>
        <end position="28"/>
    </location>
</feature>
<dbReference type="AlphaFoldDB" id="A0A379WUI9"/>
<dbReference type="EC" id="1.8.2.4" evidence="6"/>
<name>A0A379WUI9_SALET</name>
<accession>A0A379WUI9</accession>
<keyword evidence="3" id="KW-0732">Signal</keyword>
<evidence type="ECO:0000313" key="7">
    <source>
        <dbReference type="Proteomes" id="UP000254712"/>
    </source>
</evidence>
<dbReference type="GO" id="GO:0016491">
    <property type="term" value="F:oxidoreductase activity"/>
    <property type="evidence" value="ECO:0007669"/>
    <property type="project" value="UniProtKB-KW"/>
</dbReference>
<evidence type="ECO:0000256" key="4">
    <source>
        <dbReference type="ARBA" id="ARBA00023002"/>
    </source>
</evidence>
<keyword evidence="1" id="KW-0479">Metal-binding</keyword>
<protein>
    <submittedName>
        <fullName evidence="6">Tetrathionate reductase subunit A</fullName>
        <ecNumber evidence="6">1.8.2.4</ecNumber>
    </submittedName>
</protein>
<sequence length="134" mass="14742">MSQEHPIDSSVPFSEAMEQLAGESGLDARSTACARGATLLESLYSPLRLLEPMKRVGKRGEGKWQRISFEQLIEEVVEGGDLFGEGHVDGLRAIHAPDTQLTQSTPVSDQNQSVTGHEYQRRRPRCVSASFCAK</sequence>
<dbReference type="PANTHER" id="PTHR43742">
    <property type="entry name" value="TRIMETHYLAMINE-N-OXIDE REDUCTASE"/>
    <property type="match status" value="1"/>
</dbReference>
<evidence type="ECO:0000256" key="2">
    <source>
        <dbReference type="ARBA" id="ARBA00022505"/>
    </source>
</evidence>
<reference evidence="6 7" key="1">
    <citation type="submission" date="2018-06" db="EMBL/GenBank/DDBJ databases">
        <authorList>
            <consortium name="Pathogen Informatics"/>
            <person name="Doyle S."/>
        </authorList>
    </citation>
    <scope>NUCLEOTIDE SEQUENCE [LARGE SCALE GENOMIC DNA]</scope>
    <source>
        <strain evidence="6 7">NCTC8261</strain>
    </source>
</reference>
<dbReference type="GO" id="GO:0051539">
    <property type="term" value="F:4 iron, 4 sulfur cluster binding"/>
    <property type="evidence" value="ECO:0007669"/>
    <property type="project" value="UniProtKB-KW"/>
</dbReference>
<evidence type="ECO:0000313" key="6">
    <source>
        <dbReference type="EMBL" id="SUH37742.1"/>
    </source>
</evidence>
<feature type="region of interest" description="Disordered" evidence="5">
    <location>
        <begin position="98"/>
        <end position="121"/>
    </location>
</feature>
<organism evidence="6 7">
    <name type="scientific">Salmonella enterica I</name>
    <dbReference type="NCBI Taxonomy" id="59201"/>
    <lineage>
        <taxon>Bacteria</taxon>
        <taxon>Pseudomonadati</taxon>
        <taxon>Pseudomonadota</taxon>
        <taxon>Gammaproteobacteria</taxon>
        <taxon>Enterobacterales</taxon>
        <taxon>Enterobacteriaceae</taxon>
        <taxon>Salmonella</taxon>
    </lineage>
</organism>
<dbReference type="InterPro" id="IPR050612">
    <property type="entry name" value="Prok_Mopterin_Oxidored"/>
</dbReference>
<proteinExistence type="predicted"/>
<feature type="compositionally biased region" description="Polar residues" evidence="5">
    <location>
        <begin position="99"/>
        <end position="115"/>
    </location>
</feature>
<keyword evidence="4 6" id="KW-0560">Oxidoreductase</keyword>
<keyword evidence="2" id="KW-0500">Molybdenum</keyword>
<dbReference type="PANTHER" id="PTHR43742:SF9">
    <property type="entry name" value="TETRATHIONATE REDUCTASE SUBUNIT A"/>
    <property type="match status" value="1"/>
</dbReference>
<dbReference type="Proteomes" id="UP000254712">
    <property type="component" value="Unassembled WGS sequence"/>
</dbReference>
<keyword evidence="1" id="KW-0411">Iron-sulfur</keyword>
<gene>
    <name evidence="6" type="primary">ttrA_2</name>
    <name evidence="6" type="ORF">NCTC8261_04044</name>
</gene>
<dbReference type="Gene3D" id="3.30.200.210">
    <property type="match status" value="1"/>
</dbReference>
<keyword evidence="1" id="KW-0004">4Fe-4S</keyword>
<dbReference type="SUPFAM" id="SSF53706">
    <property type="entry name" value="Formate dehydrogenase/DMSO reductase, domains 1-3"/>
    <property type="match status" value="1"/>
</dbReference>
<evidence type="ECO:0000256" key="5">
    <source>
        <dbReference type="SAM" id="MobiDB-lite"/>
    </source>
</evidence>
<evidence type="ECO:0000256" key="3">
    <source>
        <dbReference type="ARBA" id="ARBA00022729"/>
    </source>
</evidence>
<evidence type="ECO:0000256" key="1">
    <source>
        <dbReference type="ARBA" id="ARBA00022485"/>
    </source>
</evidence>
<dbReference type="EMBL" id="UGXT01000002">
    <property type="protein sequence ID" value="SUH37742.1"/>
    <property type="molecule type" value="Genomic_DNA"/>
</dbReference>
<keyword evidence="1" id="KW-0408">Iron</keyword>